<feature type="binding site" evidence="9">
    <location>
        <begin position="300"/>
        <end position="301"/>
    </location>
    <ligand>
        <name>pyridoxal 5'-phosphate</name>
        <dbReference type="ChEBI" id="CHEBI:597326"/>
    </ligand>
</feature>
<dbReference type="PANTHER" id="PTHR42684">
    <property type="entry name" value="ADENOSYLMETHIONINE-8-AMINO-7-OXONONANOATE AMINOTRANSFERASE"/>
    <property type="match status" value="1"/>
</dbReference>
<dbReference type="InterPro" id="IPR005814">
    <property type="entry name" value="Aminotrans_3"/>
</dbReference>
<evidence type="ECO:0000313" key="10">
    <source>
        <dbReference type="EMBL" id="KAA9339292.1"/>
    </source>
</evidence>
<dbReference type="EC" id="2.6.1.62" evidence="9"/>
<accession>A0A7L4ZVS6</accession>
<comment type="function">
    <text evidence="9">Catalyzes the transfer of the alpha-amino group from S-adenosyl-L-methionine (SAM) to 7-keto-8-aminopelargonic acid (KAPA) to form 7,8-diaminopelargonic acid (DAPA). It is the only aminotransferase known to utilize SAM as an amino donor.</text>
</comment>
<evidence type="ECO:0000256" key="5">
    <source>
        <dbReference type="ARBA" id="ARBA00022691"/>
    </source>
</evidence>
<protein>
    <recommendedName>
        <fullName evidence="9">Adenosylmethionine-8-amino-7-oxononanoate aminotransferase</fullName>
        <ecNumber evidence="9">2.6.1.62</ecNumber>
    </recommendedName>
    <alternativeName>
        <fullName evidence="9">7,8-diamino-pelargonic acid aminotransferase</fullName>
        <shortName evidence="9">DAPA AT</shortName>
        <shortName evidence="9">DAPA aminotransferase</shortName>
    </alternativeName>
    <alternativeName>
        <fullName evidence="9">7,8-diaminononanoate synthase</fullName>
        <shortName evidence="9">DANS</shortName>
    </alternativeName>
    <alternativeName>
        <fullName evidence="9">Diaminopelargonic acid synthase</fullName>
    </alternativeName>
</protein>
<keyword evidence="4 9" id="KW-0808">Transferase</keyword>
<dbReference type="CDD" id="cd00610">
    <property type="entry name" value="OAT_like"/>
    <property type="match status" value="1"/>
</dbReference>
<evidence type="ECO:0000256" key="1">
    <source>
        <dbReference type="ARBA" id="ARBA00001933"/>
    </source>
</evidence>
<feature type="binding site" evidence="9">
    <location>
        <position position="50"/>
    </location>
    <ligand>
        <name>substrate</name>
    </ligand>
</feature>
<evidence type="ECO:0000256" key="4">
    <source>
        <dbReference type="ARBA" id="ARBA00022679"/>
    </source>
</evidence>
<feature type="modified residue" description="N6-(pyridoxal phosphate)lysine" evidence="9">
    <location>
        <position position="265"/>
    </location>
</feature>
<feature type="binding site" evidence="9">
    <location>
        <position position="299"/>
    </location>
    <ligand>
        <name>substrate</name>
    </ligand>
</feature>
<feature type="site" description="Participates in the substrate recognition with KAPA and in a stacking interaction with the adenine ring of SAM" evidence="9">
    <location>
        <position position="15"/>
    </location>
</feature>
<feature type="binding site" evidence="9">
    <location>
        <position position="236"/>
    </location>
    <ligand>
        <name>pyridoxal 5'-phosphate</name>
        <dbReference type="ChEBI" id="CHEBI:597326"/>
    </ligand>
</feature>
<keyword evidence="7 9" id="KW-0663">Pyridoxal phosphate</keyword>
<dbReference type="SUPFAM" id="SSF53383">
    <property type="entry name" value="PLP-dependent transferases"/>
    <property type="match status" value="1"/>
</dbReference>
<keyword evidence="3 9" id="KW-0032">Aminotransferase</keyword>
<comment type="caution">
    <text evidence="10">The sequence shown here is derived from an EMBL/GenBank/DDBJ whole genome shotgun (WGS) entry which is preliminary data.</text>
</comment>
<dbReference type="NCBIfam" id="NF004624">
    <property type="entry name" value="PRK05964.1"/>
    <property type="match status" value="1"/>
</dbReference>
<dbReference type="PANTHER" id="PTHR42684:SF3">
    <property type="entry name" value="ADENOSYLMETHIONINE-8-AMINO-7-OXONONANOATE AMINOTRANSFERASE"/>
    <property type="match status" value="1"/>
</dbReference>
<feature type="binding site" evidence="9">
    <location>
        <position position="142"/>
    </location>
    <ligand>
        <name>substrate</name>
    </ligand>
</feature>
<dbReference type="InterPro" id="IPR049704">
    <property type="entry name" value="Aminotrans_3_PPA_site"/>
</dbReference>
<evidence type="ECO:0000313" key="11">
    <source>
        <dbReference type="Proteomes" id="UP000326380"/>
    </source>
</evidence>
<feature type="binding site" evidence="9">
    <location>
        <begin position="110"/>
        <end position="111"/>
    </location>
    <ligand>
        <name>pyridoxal 5'-phosphate</name>
        <dbReference type="ChEBI" id="CHEBI:597326"/>
    </ligand>
</feature>
<dbReference type="GO" id="GO:0005737">
    <property type="term" value="C:cytoplasm"/>
    <property type="evidence" value="ECO:0007669"/>
    <property type="project" value="UniProtKB-SubCell"/>
</dbReference>
<dbReference type="InterPro" id="IPR005815">
    <property type="entry name" value="BioA"/>
</dbReference>
<dbReference type="Proteomes" id="UP000326380">
    <property type="component" value="Unassembled WGS sequence"/>
</dbReference>
<dbReference type="NCBIfam" id="TIGR00508">
    <property type="entry name" value="bioA"/>
    <property type="match status" value="1"/>
</dbReference>
<evidence type="ECO:0000256" key="8">
    <source>
        <dbReference type="ARBA" id="ARBA00048449"/>
    </source>
</evidence>
<evidence type="ECO:0000256" key="3">
    <source>
        <dbReference type="ARBA" id="ARBA00022576"/>
    </source>
</evidence>
<comment type="cofactor">
    <cofactor evidence="1 9">
        <name>pyridoxal 5'-phosphate</name>
        <dbReference type="ChEBI" id="CHEBI:597326"/>
    </cofactor>
</comment>
<proteinExistence type="inferred from homology"/>
<keyword evidence="9" id="KW-0963">Cytoplasm</keyword>
<dbReference type="RefSeq" id="WP_151076940.1">
    <property type="nucleotide sequence ID" value="NZ_CP047647.1"/>
</dbReference>
<dbReference type="GO" id="GO:0030170">
    <property type="term" value="F:pyridoxal phosphate binding"/>
    <property type="evidence" value="ECO:0007669"/>
    <property type="project" value="UniProtKB-UniRule"/>
</dbReference>
<dbReference type="HAMAP" id="MF_00834">
    <property type="entry name" value="BioA"/>
    <property type="match status" value="1"/>
</dbReference>
<keyword evidence="11" id="KW-1185">Reference proteome</keyword>
<dbReference type="AlphaFoldDB" id="A0A7L4ZVS6"/>
<keyword evidence="5 9" id="KW-0949">S-adenosyl-L-methionine</keyword>
<evidence type="ECO:0000256" key="6">
    <source>
        <dbReference type="ARBA" id="ARBA00022756"/>
    </source>
</evidence>
<keyword evidence="6 9" id="KW-0093">Biotin biosynthesis</keyword>
<comment type="similarity">
    <text evidence="9">Belongs to the class-III pyridoxal-phosphate-dependent aminotransferase family. BioA subfamily.</text>
</comment>
<dbReference type="Gene3D" id="3.40.640.10">
    <property type="entry name" value="Type I PLP-dependent aspartate aminotransferase-like (Major domain)"/>
    <property type="match status" value="1"/>
</dbReference>
<dbReference type="EMBL" id="VTWU01000001">
    <property type="protein sequence ID" value="KAA9339292.1"/>
    <property type="molecule type" value="Genomic_DNA"/>
</dbReference>
<comment type="catalytic activity">
    <reaction evidence="8 9">
        <text>(8S)-8-amino-7-oxononanoate + S-adenosyl-L-methionine = S-adenosyl-4-methylsulfanyl-2-oxobutanoate + (7R,8S)-7,8-diammoniononanoate</text>
        <dbReference type="Rhea" id="RHEA:16861"/>
        <dbReference type="ChEBI" id="CHEBI:16490"/>
        <dbReference type="ChEBI" id="CHEBI:59789"/>
        <dbReference type="ChEBI" id="CHEBI:149468"/>
        <dbReference type="ChEBI" id="CHEBI:149469"/>
        <dbReference type="EC" id="2.6.1.62"/>
    </reaction>
</comment>
<comment type="subcellular location">
    <subcellularLocation>
        <location evidence="9">Cytoplasm</location>
    </subcellularLocation>
</comment>
<reference evidence="10 11" key="1">
    <citation type="submission" date="2019-09" db="EMBL/GenBank/DDBJ databases">
        <title>Genome sequence of Hymenobacter sp. M3.</title>
        <authorList>
            <person name="Srinivasan S."/>
        </authorList>
    </citation>
    <scope>NUCLEOTIDE SEQUENCE [LARGE SCALE GENOMIC DNA]</scope>
    <source>
        <strain evidence="10 11">M3</strain>
    </source>
</reference>
<dbReference type="GO" id="GO:0051537">
    <property type="term" value="F:2 iron, 2 sulfur cluster binding"/>
    <property type="evidence" value="ECO:0007669"/>
    <property type="project" value="UniProtKB-KW"/>
</dbReference>
<organism evidence="10 11">
    <name type="scientific">Hymenobacter busanensis</name>
    <dbReference type="NCBI Taxonomy" id="2607656"/>
    <lineage>
        <taxon>Bacteria</taxon>
        <taxon>Pseudomonadati</taxon>
        <taxon>Bacteroidota</taxon>
        <taxon>Cytophagia</taxon>
        <taxon>Cytophagales</taxon>
        <taxon>Hymenobacteraceae</taxon>
        <taxon>Hymenobacter</taxon>
    </lineage>
</organism>
<comment type="subunit">
    <text evidence="9">Homodimer.</text>
</comment>
<dbReference type="GO" id="GO:0004015">
    <property type="term" value="F:adenosylmethionine-8-amino-7-oxononanoate transaminase activity"/>
    <property type="evidence" value="ECO:0007669"/>
    <property type="project" value="UniProtKB-UniRule"/>
</dbReference>
<name>A0A7L4ZVS6_9BACT</name>
<sequence>MSLAARDQRVIWHPYTQMQTAPAPLPVVRGAGAWLYLEDGTAILDAISSWWTNLHGHAHPHIAARVHEQLQTLEHVIFAGFTHEPAVALAEGLLQILPANQGKVFYSDNGSTAVEVALKMALQYHHNLGQPRPKILAFRDSYHGDTFGAMSVSSRGAFTAPFTALLFDVTYIDVPVPGREADVLAQAEAALAAGDIAAFIYEPLLLGTAGMVTYEPAVLDQLMRLCRAHGTLCIADEVLTGFGRTGRLFASHYLQEQPDMVCLSKGLTGGTMALGVTTCSKGVYNAFLSADRSRTLFHGHSYTANPIACAAGLASLELLLADACQEGIQHIAQRHSQTAAAFEQLPGVRSCRTLGTMLAVELAVPGEGTSYFSGLRDQFYNLALRRGVLLRPLGNIVYALPPYCITDDELDRVYAVLHELRELVLETVPLA</sequence>
<evidence type="ECO:0000256" key="7">
    <source>
        <dbReference type="ARBA" id="ARBA00022898"/>
    </source>
</evidence>
<feature type="binding site" evidence="9">
    <location>
        <position position="391"/>
    </location>
    <ligand>
        <name>substrate</name>
    </ligand>
</feature>
<gene>
    <name evidence="9 10" type="primary">bioA</name>
    <name evidence="10" type="ORF">F0P96_01310</name>
</gene>
<evidence type="ECO:0000256" key="9">
    <source>
        <dbReference type="HAMAP-Rule" id="MF_00834"/>
    </source>
</evidence>
<dbReference type="InterPro" id="IPR015422">
    <property type="entry name" value="PyrdxlP-dep_Trfase_small"/>
</dbReference>
<dbReference type="Gene3D" id="3.90.1150.10">
    <property type="entry name" value="Aspartate Aminotransferase, domain 1"/>
    <property type="match status" value="1"/>
</dbReference>
<dbReference type="InterPro" id="IPR015421">
    <property type="entry name" value="PyrdxlP-dep_Trfase_major"/>
</dbReference>
<dbReference type="GO" id="GO:0009102">
    <property type="term" value="P:biotin biosynthetic process"/>
    <property type="evidence" value="ECO:0007669"/>
    <property type="project" value="UniProtKB-UniRule"/>
</dbReference>
<feature type="binding site" evidence="9">
    <location>
        <position position="265"/>
    </location>
    <ligand>
        <name>substrate</name>
    </ligand>
</feature>
<dbReference type="GO" id="GO:0004141">
    <property type="term" value="F:dethiobiotin synthase activity"/>
    <property type="evidence" value="ECO:0007669"/>
    <property type="project" value="TreeGrafter"/>
</dbReference>
<evidence type="ECO:0000256" key="2">
    <source>
        <dbReference type="ARBA" id="ARBA00005063"/>
    </source>
</evidence>
<dbReference type="PROSITE" id="PS00600">
    <property type="entry name" value="AA_TRANSFER_CLASS_3"/>
    <property type="match status" value="1"/>
</dbReference>
<dbReference type="InterPro" id="IPR015424">
    <property type="entry name" value="PyrdxlP-dep_Trfase"/>
</dbReference>
<comment type="pathway">
    <text evidence="2 9">Cofactor biosynthesis; biotin biosynthesis; 7,8-diaminononanoate from 8-amino-7-oxononanoate (SAM route): step 1/1.</text>
</comment>
<dbReference type="Pfam" id="PF00202">
    <property type="entry name" value="Aminotran_3"/>
    <property type="match status" value="1"/>
</dbReference>